<dbReference type="SUPFAM" id="SSF81296">
    <property type="entry name" value="E set domains"/>
    <property type="match status" value="2"/>
</dbReference>
<dbReference type="InParanoid" id="A0A078AVM1"/>
<dbReference type="OrthoDB" id="291852at2759"/>
<protein>
    <recommendedName>
        <fullName evidence="5">Arrestin-like N-terminal domain-containing protein</fullName>
    </recommendedName>
</protein>
<dbReference type="AlphaFoldDB" id="A0A078AVM1"/>
<keyword evidence="4" id="KW-1185">Reference proteome</keyword>
<proteinExistence type="predicted"/>
<evidence type="ECO:0000259" key="1">
    <source>
        <dbReference type="Pfam" id="PF00339"/>
    </source>
</evidence>
<dbReference type="Pfam" id="PF00339">
    <property type="entry name" value="Arrestin_N"/>
    <property type="match status" value="1"/>
</dbReference>
<name>A0A078AVM1_STYLE</name>
<evidence type="ECO:0000259" key="2">
    <source>
        <dbReference type="Pfam" id="PF02752"/>
    </source>
</evidence>
<dbReference type="InterPro" id="IPR011022">
    <property type="entry name" value="Arrestin_C-like"/>
</dbReference>
<dbReference type="InterPro" id="IPR011021">
    <property type="entry name" value="Arrestin-like_N"/>
</dbReference>
<feature type="domain" description="Arrestin-like N-terminal" evidence="1">
    <location>
        <begin position="21"/>
        <end position="165"/>
    </location>
</feature>
<gene>
    <name evidence="3" type="primary">Contig8575.g9147</name>
    <name evidence="3" type="ORF">STYLEM_15326</name>
</gene>
<dbReference type="GO" id="GO:0015031">
    <property type="term" value="P:protein transport"/>
    <property type="evidence" value="ECO:0007669"/>
    <property type="project" value="TreeGrafter"/>
</dbReference>
<evidence type="ECO:0008006" key="5">
    <source>
        <dbReference type="Google" id="ProtNLM"/>
    </source>
</evidence>
<dbReference type="GO" id="GO:0005737">
    <property type="term" value="C:cytoplasm"/>
    <property type="evidence" value="ECO:0007669"/>
    <property type="project" value="TreeGrafter"/>
</dbReference>
<accession>A0A078AVM1</accession>
<reference evidence="3 4" key="1">
    <citation type="submission" date="2014-06" db="EMBL/GenBank/DDBJ databases">
        <authorList>
            <person name="Swart Estienne"/>
        </authorList>
    </citation>
    <scope>NUCLEOTIDE SEQUENCE [LARGE SCALE GENOMIC DNA]</scope>
    <source>
        <strain evidence="3 4">130c</strain>
    </source>
</reference>
<dbReference type="PANTHER" id="PTHR11188">
    <property type="entry name" value="ARRESTIN DOMAIN CONTAINING PROTEIN"/>
    <property type="match status" value="1"/>
</dbReference>
<dbReference type="Proteomes" id="UP000039865">
    <property type="component" value="Unassembled WGS sequence"/>
</dbReference>
<feature type="domain" description="Arrestin C-terminal-like" evidence="2">
    <location>
        <begin position="193"/>
        <end position="350"/>
    </location>
</feature>
<dbReference type="InterPro" id="IPR050357">
    <property type="entry name" value="Arrestin_domain-protein"/>
</dbReference>
<dbReference type="InterPro" id="IPR014752">
    <property type="entry name" value="Arrestin-like_C"/>
</dbReference>
<evidence type="ECO:0000313" key="3">
    <source>
        <dbReference type="EMBL" id="CDW86234.1"/>
    </source>
</evidence>
<dbReference type="Gene3D" id="2.60.40.640">
    <property type="match status" value="2"/>
</dbReference>
<dbReference type="InterPro" id="IPR014756">
    <property type="entry name" value="Ig_E-set"/>
</dbReference>
<sequence length="380" mass="43706">MGNIDSRAQFGNGYLQAACDQPFYEPGQTVTGKVYVRLINNIADAKCVQIKIRGKEKGSWWETFHRNVRYTDGRTVYQQVTEKRKSRKDFFSGSVSLHDFQAGASKGDYVFPFQFQLSENIPSSFFYKNSHIKKKPKAQVKYCIKASLETRSDHNEMQYKQVLIVREKPDQAVMEKIAKISEQKVTTWCCVNQGTSKIEVQFDKNTFFPYEQVKCKVELNNGKCNIPMTAVRFSVEQELSINCHNHIFRDLIVIKEKQENGAPARHDKNEERELEVDLSQIKYQVPAHRNKGGKHVQFSLEDAFQMSQAQPDCHGSIIKNDYYLAVRTVFDGCTCCAELPKVRIPLNILPVINPQLANFAPPNDYNPKDHEITKITFNKN</sequence>
<dbReference type="OMA" id="ELSINCH"/>
<dbReference type="Pfam" id="PF02752">
    <property type="entry name" value="Arrestin_C"/>
    <property type="match status" value="1"/>
</dbReference>
<organism evidence="3 4">
    <name type="scientific">Stylonychia lemnae</name>
    <name type="common">Ciliate</name>
    <dbReference type="NCBI Taxonomy" id="5949"/>
    <lineage>
        <taxon>Eukaryota</taxon>
        <taxon>Sar</taxon>
        <taxon>Alveolata</taxon>
        <taxon>Ciliophora</taxon>
        <taxon>Intramacronucleata</taxon>
        <taxon>Spirotrichea</taxon>
        <taxon>Stichotrichia</taxon>
        <taxon>Sporadotrichida</taxon>
        <taxon>Oxytrichidae</taxon>
        <taxon>Stylonychinae</taxon>
        <taxon>Stylonychia</taxon>
    </lineage>
</organism>
<evidence type="ECO:0000313" key="4">
    <source>
        <dbReference type="Proteomes" id="UP000039865"/>
    </source>
</evidence>
<dbReference type="PANTHER" id="PTHR11188:SF17">
    <property type="entry name" value="FI21816P1"/>
    <property type="match status" value="1"/>
</dbReference>
<dbReference type="EMBL" id="CCKQ01014471">
    <property type="protein sequence ID" value="CDW86234.1"/>
    <property type="molecule type" value="Genomic_DNA"/>
</dbReference>